<dbReference type="SUPFAM" id="SSF51735">
    <property type="entry name" value="NAD(P)-binding Rossmann-fold domains"/>
    <property type="match status" value="1"/>
</dbReference>
<dbReference type="CDD" id="cd05237">
    <property type="entry name" value="UDP_invert_4-6DH_SDR_e"/>
    <property type="match status" value="1"/>
</dbReference>
<proteinExistence type="inferred from homology"/>
<dbReference type="AlphaFoldDB" id="A0A167FZD2"/>
<dbReference type="InterPro" id="IPR051203">
    <property type="entry name" value="Polysaccharide_Synthase-Rel"/>
</dbReference>
<dbReference type="RefSeq" id="WP_068656323.1">
    <property type="nucleotide sequence ID" value="NZ_CP017770.1"/>
</dbReference>
<dbReference type="PANTHER" id="PTHR43318:SF2">
    <property type="entry name" value="UDP-N-ACETYLGLUCOSAMINE 4,6-DEHYDRATASE (INVERTING)"/>
    <property type="match status" value="1"/>
</dbReference>
<comment type="caution">
    <text evidence="3">The sequence shown here is derived from an EMBL/GenBank/DDBJ whole genome shotgun (WGS) entry which is preliminary data.</text>
</comment>
<dbReference type="EMBL" id="LSFN01000005">
    <property type="protein sequence ID" value="OAB77049.1"/>
    <property type="molecule type" value="Genomic_DNA"/>
</dbReference>
<dbReference type="InterPro" id="IPR003869">
    <property type="entry name" value="Polysac_CapD-like"/>
</dbReference>
<feature type="domain" description="Polysaccharide biosynthesis protein CapD-like" evidence="2">
    <location>
        <begin position="7"/>
        <end position="279"/>
    </location>
</feature>
<dbReference type="InterPro" id="IPR036291">
    <property type="entry name" value="NAD(P)-bd_dom_sf"/>
</dbReference>
<dbReference type="KEGG" id="pcx:LPB68_18160"/>
<dbReference type="Pfam" id="PF02719">
    <property type="entry name" value="Polysacc_synt_2"/>
    <property type="match status" value="1"/>
</dbReference>
<comment type="similarity">
    <text evidence="1">Belongs to the polysaccharide synthase family.</text>
</comment>
<gene>
    <name evidence="3" type="ORF">PNBC_06580</name>
</gene>
<protein>
    <submittedName>
        <fullName evidence="3">UDP-N-acetylglucosamine 4,6-dehydratase</fullName>
    </submittedName>
</protein>
<sequence>MLTQSTILVTGGTGSIGYELITQLLAYNPKKVVVYTRNESAQVTMKQTFNDNRLSFCIGDIRDKEALFKAFVGIDYVFHLAALKHVPICEEQPIEALKTNVGGTQNVIDAALHHGVKKVINMSTDKAADPSNFYGTTKAIGEKMMILSNNLNTNTKMICVRGGNILGTSGSVLHLFMKQIRENNQVGITDKRMVRFFMTLQEVTALLIKAAIDGIGGEVFIMAMPACRIIDLAEVLIEMSGKKNTGIVEHGIRPGEKLNELLISEYESQNAVQYNEQLIVILPTNENLKLQEHYSSFPPLTNKTYSSNDVLMSKDEIKTMLIKSGFIS</sequence>
<organism evidence="3 4">
    <name type="scientific">Paenibacillus crassostreae</name>
    <dbReference type="NCBI Taxonomy" id="1763538"/>
    <lineage>
        <taxon>Bacteria</taxon>
        <taxon>Bacillati</taxon>
        <taxon>Bacillota</taxon>
        <taxon>Bacilli</taxon>
        <taxon>Bacillales</taxon>
        <taxon>Paenibacillaceae</taxon>
        <taxon>Paenibacillus</taxon>
    </lineage>
</organism>
<evidence type="ECO:0000259" key="2">
    <source>
        <dbReference type="Pfam" id="PF02719"/>
    </source>
</evidence>
<dbReference type="OrthoDB" id="9803111at2"/>
<reference evidence="3 4" key="1">
    <citation type="submission" date="2016-02" db="EMBL/GenBank/DDBJ databases">
        <title>Paenibacillus sp. LPB0068, isolated from Crassostrea gigas.</title>
        <authorList>
            <person name="Shin S.-K."/>
            <person name="Yi H."/>
        </authorList>
    </citation>
    <scope>NUCLEOTIDE SEQUENCE [LARGE SCALE GENOMIC DNA]</scope>
    <source>
        <strain evidence="3 4">LPB0068</strain>
    </source>
</reference>
<dbReference type="Proteomes" id="UP000077134">
    <property type="component" value="Unassembled WGS sequence"/>
</dbReference>
<dbReference type="PANTHER" id="PTHR43318">
    <property type="entry name" value="UDP-N-ACETYLGLUCOSAMINE 4,6-DEHYDRATASE"/>
    <property type="match status" value="1"/>
</dbReference>
<evidence type="ECO:0000313" key="4">
    <source>
        <dbReference type="Proteomes" id="UP000077134"/>
    </source>
</evidence>
<dbReference type="Gene3D" id="3.40.50.720">
    <property type="entry name" value="NAD(P)-binding Rossmann-like Domain"/>
    <property type="match status" value="1"/>
</dbReference>
<name>A0A167FZD2_9BACL</name>
<evidence type="ECO:0000313" key="3">
    <source>
        <dbReference type="EMBL" id="OAB77049.1"/>
    </source>
</evidence>
<evidence type="ECO:0000256" key="1">
    <source>
        <dbReference type="ARBA" id="ARBA00007430"/>
    </source>
</evidence>
<accession>A0A167FZD2</accession>
<dbReference type="STRING" id="1763538.LPB68_18160"/>
<keyword evidence="4" id="KW-1185">Reference proteome</keyword>